<dbReference type="Proteomes" id="UP000199444">
    <property type="component" value="Unassembled WGS sequence"/>
</dbReference>
<dbReference type="AlphaFoldDB" id="A0A1H0XVE2"/>
<protein>
    <submittedName>
        <fullName evidence="1">Uncharacterized protein</fullName>
    </submittedName>
</protein>
<reference evidence="1 2" key="1">
    <citation type="submission" date="2016-10" db="EMBL/GenBank/DDBJ databases">
        <authorList>
            <person name="de Groot N.N."/>
        </authorList>
    </citation>
    <scope>NUCLEOTIDE SEQUENCE [LARGE SCALE GENOMIC DNA]</scope>
    <source>
        <strain evidence="1 2">CGMCC 1.10449</strain>
    </source>
</reference>
<evidence type="ECO:0000313" key="2">
    <source>
        <dbReference type="Proteomes" id="UP000199444"/>
    </source>
</evidence>
<dbReference type="RefSeq" id="WP_092491137.1">
    <property type="nucleotide sequence ID" value="NZ_FNKD01000001.1"/>
</dbReference>
<proteinExistence type="predicted"/>
<evidence type="ECO:0000313" key="1">
    <source>
        <dbReference type="EMBL" id="SDQ06894.1"/>
    </source>
</evidence>
<name>A0A1H0XVE2_9BACI</name>
<sequence length="116" mass="13751">MLFTIEGEQITKVAYERKFNERLLGLDKKYYDIIVDELNCVIDSANVHTSSWIPGHNWMGTVYEPIWESCRRNDEEAAKFYGQILYKVIMDRPEVWYFGNYPHAKGKTYFRPSNVT</sequence>
<dbReference type="STRING" id="553311.SAMN05216231_0239"/>
<gene>
    <name evidence="1" type="ORF">SAMN05216231_0239</name>
</gene>
<dbReference type="EMBL" id="FNKD01000001">
    <property type="protein sequence ID" value="SDQ06894.1"/>
    <property type="molecule type" value="Genomic_DNA"/>
</dbReference>
<organism evidence="1 2">
    <name type="scientific">Virgibacillus salinus</name>
    <dbReference type="NCBI Taxonomy" id="553311"/>
    <lineage>
        <taxon>Bacteria</taxon>
        <taxon>Bacillati</taxon>
        <taxon>Bacillota</taxon>
        <taxon>Bacilli</taxon>
        <taxon>Bacillales</taxon>
        <taxon>Bacillaceae</taxon>
        <taxon>Virgibacillus</taxon>
    </lineage>
</organism>
<accession>A0A1H0XVE2</accession>
<keyword evidence="2" id="KW-1185">Reference proteome</keyword>